<dbReference type="InterPro" id="IPR036400">
    <property type="entry name" value="Cyt_B5-like_heme/steroid_sf"/>
</dbReference>
<dbReference type="FunCoup" id="A0A2V0PKK0">
    <property type="interactions" value="1854"/>
</dbReference>
<dbReference type="Gene3D" id="3.10.120.10">
    <property type="entry name" value="Cytochrome b5-like heme/steroid binding domain"/>
    <property type="match status" value="1"/>
</dbReference>
<keyword evidence="6" id="KW-0560">Oxidoreductase</keyword>
<dbReference type="PRINTS" id="PR00407">
    <property type="entry name" value="EUMOPTERIN"/>
</dbReference>
<dbReference type="OrthoDB" id="10051395at2759"/>
<dbReference type="InterPro" id="IPR000572">
    <property type="entry name" value="OxRdtase_Mopterin-bd_dom"/>
</dbReference>
<dbReference type="InterPro" id="IPR001199">
    <property type="entry name" value="Cyt_B5-like_heme/steroid-bd"/>
</dbReference>
<dbReference type="Pfam" id="PF00174">
    <property type="entry name" value="Oxidored_molyb"/>
    <property type="match status" value="1"/>
</dbReference>
<comment type="cofactor">
    <cofactor evidence="1">
        <name>Mo-molybdopterin</name>
        <dbReference type="ChEBI" id="CHEBI:71302"/>
    </cofactor>
</comment>
<dbReference type="SUPFAM" id="SSF55856">
    <property type="entry name" value="Cytochrome b5-like heme/steroid binding domain"/>
    <property type="match status" value="1"/>
</dbReference>
<feature type="domain" description="Cytochrome b5 heme-binding" evidence="8">
    <location>
        <begin position="123"/>
        <end position="202"/>
    </location>
</feature>
<dbReference type="SMART" id="SM01117">
    <property type="entry name" value="Cyt-b5"/>
    <property type="match status" value="1"/>
</dbReference>
<dbReference type="PROSITE" id="PS50255">
    <property type="entry name" value="CYTOCHROME_B5_2"/>
    <property type="match status" value="1"/>
</dbReference>
<dbReference type="AlphaFoldDB" id="A0A2V0PKK0"/>
<accession>A0A2V0PKK0</accession>
<dbReference type="Proteomes" id="UP000247498">
    <property type="component" value="Unassembled WGS sequence"/>
</dbReference>
<dbReference type="Pfam" id="PF00173">
    <property type="entry name" value="Cyt-b5"/>
    <property type="match status" value="1"/>
</dbReference>
<dbReference type="PROSITE" id="PS00559">
    <property type="entry name" value="MOLYBDOPTERIN_EUK"/>
    <property type="match status" value="1"/>
</dbReference>
<organism evidence="9 10">
    <name type="scientific">Raphidocelis subcapitata</name>
    <dbReference type="NCBI Taxonomy" id="307507"/>
    <lineage>
        <taxon>Eukaryota</taxon>
        <taxon>Viridiplantae</taxon>
        <taxon>Chlorophyta</taxon>
        <taxon>core chlorophytes</taxon>
        <taxon>Chlorophyceae</taxon>
        <taxon>CS clade</taxon>
        <taxon>Sphaeropleales</taxon>
        <taxon>Selenastraceae</taxon>
        <taxon>Raphidocelis</taxon>
    </lineage>
</organism>
<dbReference type="EMBL" id="BDRX01000102">
    <property type="protein sequence ID" value="GBF97565.1"/>
    <property type="molecule type" value="Genomic_DNA"/>
</dbReference>
<dbReference type="PRINTS" id="PR00363">
    <property type="entry name" value="CYTOCHROMEB5"/>
</dbReference>
<dbReference type="GO" id="GO:0008482">
    <property type="term" value="F:sulfite oxidase activity"/>
    <property type="evidence" value="ECO:0007669"/>
    <property type="project" value="TreeGrafter"/>
</dbReference>
<evidence type="ECO:0000313" key="10">
    <source>
        <dbReference type="Proteomes" id="UP000247498"/>
    </source>
</evidence>
<name>A0A2V0PKK0_9CHLO</name>
<dbReference type="Pfam" id="PF03404">
    <property type="entry name" value="Mo-co_dimer"/>
    <property type="match status" value="1"/>
</dbReference>
<keyword evidence="4" id="KW-0349">Heme</keyword>
<dbReference type="InterPro" id="IPR022407">
    <property type="entry name" value="OxRdtase_Mopterin_BS"/>
</dbReference>
<dbReference type="GO" id="GO:0043546">
    <property type="term" value="F:molybdopterin cofactor binding"/>
    <property type="evidence" value="ECO:0007669"/>
    <property type="project" value="InterPro"/>
</dbReference>
<keyword evidence="3" id="KW-0500">Molybdenum</keyword>
<keyword evidence="10" id="KW-1185">Reference proteome</keyword>
<evidence type="ECO:0000256" key="1">
    <source>
        <dbReference type="ARBA" id="ARBA00001924"/>
    </source>
</evidence>
<evidence type="ECO:0000256" key="2">
    <source>
        <dbReference type="ARBA" id="ARBA00011738"/>
    </source>
</evidence>
<dbReference type="GO" id="GO:0005739">
    <property type="term" value="C:mitochondrion"/>
    <property type="evidence" value="ECO:0007669"/>
    <property type="project" value="TreeGrafter"/>
</dbReference>
<evidence type="ECO:0000259" key="8">
    <source>
        <dbReference type="PROSITE" id="PS50255"/>
    </source>
</evidence>
<dbReference type="PANTHER" id="PTHR19372:SF7">
    <property type="entry name" value="SULFITE OXIDASE, MITOCHONDRIAL"/>
    <property type="match status" value="1"/>
</dbReference>
<sequence>MTPLAAAGGSVGPLLLLRHAAPALWAALPGATLAPRADGAAAGAARAARSRRPAAAAPFSAASSAGAPPHGWSRWAWGAGALAAAAAAGATATAADAAVAKPPAAAAAAAPAPEAVPKGGKQLPEFTEEEVAQHRTKESRIWVTYRGGVYDITDFIPTHPGGMDKIMLAAGGSIEPFWGLYQQHQKGEIREILEGMRIGSLKGYDAGAAAAAVAVDHYANEPKRHPALVVRSHRPFNAETPLPLLAEHPVTPTDVFYVRHHLPVPVVDEAEFAVSIEGDGLRAVRLSVDDLRSRFRHATVTATIECAGNRRAEMKALRSPGGGAHAIKGLDWDAGAIGTAVWGGVRLRDVLLEAGLSPDDPSVSHVHFVGLDRDEGGTPYAASIPIHKALDPRCDEMNVVSAICEPLPGAEVSVHEGEVTVKGYAWSGGGRDVIRVDVSADGGASWVPAELLKPPTNASGRAWAKTLFRATVRIPAEIQREGKGRFEILCKATDESYNTQPESAAAIWNVRGLANNSWHRVPVTVTDE</sequence>
<dbReference type="Gene3D" id="2.60.40.650">
    <property type="match status" value="1"/>
</dbReference>
<evidence type="ECO:0000256" key="3">
    <source>
        <dbReference type="ARBA" id="ARBA00022505"/>
    </source>
</evidence>
<evidence type="ECO:0000256" key="5">
    <source>
        <dbReference type="ARBA" id="ARBA00022723"/>
    </source>
</evidence>
<dbReference type="GO" id="GO:0020037">
    <property type="term" value="F:heme binding"/>
    <property type="evidence" value="ECO:0007669"/>
    <property type="project" value="InterPro"/>
</dbReference>
<dbReference type="SUPFAM" id="SSF56524">
    <property type="entry name" value="Oxidoreductase molybdopterin-binding domain"/>
    <property type="match status" value="1"/>
</dbReference>
<dbReference type="PROSITE" id="PS00191">
    <property type="entry name" value="CYTOCHROME_B5_1"/>
    <property type="match status" value="1"/>
</dbReference>
<dbReference type="PANTHER" id="PTHR19372">
    <property type="entry name" value="SULFITE REDUCTASE"/>
    <property type="match status" value="1"/>
</dbReference>
<dbReference type="STRING" id="307507.A0A2V0PKK0"/>
<keyword evidence="5" id="KW-0479">Metal-binding</keyword>
<keyword evidence="7" id="KW-0408">Iron</keyword>
<evidence type="ECO:0000256" key="7">
    <source>
        <dbReference type="ARBA" id="ARBA00023004"/>
    </source>
</evidence>
<dbReference type="InParanoid" id="A0A2V0PKK0"/>
<protein>
    <recommendedName>
        <fullName evidence="8">Cytochrome b5 heme-binding domain-containing protein</fullName>
    </recommendedName>
</protein>
<dbReference type="GO" id="GO:0006790">
    <property type="term" value="P:sulfur compound metabolic process"/>
    <property type="evidence" value="ECO:0007669"/>
    <property type="project" value="TreeGrafter"/>
</dbReference>
<dbReference type="Gene3D" id="3.90.420.10">
    <property type="entry name" value="Oxidoreductase, molybdopterin-binding domain"/>
    <property type="match status" value="1"/>
</dbReference>
<dbReference type="SUPFAM" id="SSF81296">
    <property type="entry name" value="E set domains"/>
    <property type="match status" value="1"/>
</dbReference>
<comment type="caution">
    <text evidence="9">The sequence shown here is derived from an EMBL/GenBank/DDBJ whole genome shotgun (WGS) entry which is preliminary data.</text>
</comment>
<comment type="subunit">
    <text evidence="2">Homodimer.</text>
</comment>
<dbReference type="InterPro" id="IPR036374">
    <property type="entry name" value="OxRdtase_Mopterin-bd_sf"/>
</dbReference>
<dbReference type="FunFam" id="3.10.120.10:FF:000007">
    <property type="entry name" value="Sulfite oxidase, mitochondrial"/>
    <property type="match status" value="1"/>
</dbReference>
<evidence type="ECO:0000256" key="4">
    <source>
        <dbReference type="ARBA" id="ARBA00022617"/>
    </source>
</evidence>
<dbReference type="InterPro" id="IPR018506">
    <property type="entry name" value="Cyt_B5_heme-BS"/>
</dbReference>
<evidence type="ECO:0000313" key="9">
    <source>
        <dbReference type="EMBL" id="GBF97565.1"/>
    </source>
</evidence>
<proteinExistence type="predicted"/>
<dbReference type="InterPro" id="IPR014756">
    <property type="entry name" value="Ig_E-set"/>
</dbReference>
<gene>
    <name evidence="9" type="ORF">Rsub_10166</name>
</gene>
<evidence type="ECO:0000256" key="6">
    <source>
        <dbReference type="ARBA" id="ARBA00023002"/>
    </source>
</evidence>
<dbReference type="GO" id="GO:0030151">
    <property type="term" value="F:molybdenum ion binding"/>
    <property type="evidence" value="ECO:0007669"/>
    <property type="project" value="InterPro"/>
</dbReference>
<dbReference type="InterPro" id="IPR008335">
    <property type="entry name" value="Mopterin_OxRdtase_euk"/>
</dbReference>
<dbReference type="InterPro" id="IPR005066">
    <property type="entry name" value="MoCF_OxRdtse_dimer"/>
</dbReference>
<reference evidence="9 10" key="1">
    <citation type="journal article" date="2018" name="Sci. Rep.">
        <title>Raphidocelis subcapitata (=Pseudokirchneriella subcapitata) provides an insight into genome evolution and environmental adaptations in the Sphaeropleales.</title>
        <authorList>
            <person name="Suzuki S."/>
            <person name="Yamaguchi H."/>
            <person name="Nakajima N."/>
            <person name="Kawachi M."/>
        </authorList>
    </citation>
    <scope>NUCLEOTIDE SEQUENCE [LARGE SCALE GENOMIC DNA]</scope>
    <source>
        <strain evidence="9 10">NIES-35</strain>
    </source>
</reference>